<feature type="compositionally biased region" description="Basic and acidic residues" evidence="1">
    <location>
        <begin position="7"/>
        <end position="21"/>
    </location>
</feature>
<evidence type="ECO:0000256" key="1">
    <source>
        <dbReference type="SAM" id="MobiDB-lite"/>
    </source>
</evidence>
<reference evidence="2 3" key="1">
    <citation type="journal article" date="2019" name="Nat. Ecol. Evol.">
        <title>Megaphylogeny resolves global patterns of mushroom evolution.</title>
        <authorList>
            <person name="Varga T."/>
            <person name="Krizsan K."/>
            <person name="Foldi C."/>
            <person name="Dima B."/>
            <person name="Sanchez-Garcia M."/>
            <person name="Sanchez-Ramirez S."/>
            <person name="Szollosi G.J."/>
            <person name="Szarkandi J.G."/>
            <person name="Papp V."/>
            <person name="Albert L."/>
            <person name="Andreopoulos W."/>
            <person name="Angelini C."/>
            <person name="Antonin V."/>
            <person name="Barry K.W."/>
            <person name="Bougher N.L."/>
            <person name="Buchanan P."/>
            <person name="Buyck B."/>
            <person name="Bense V."/>
            <person name="Catcheside P."/>
            <person name="Chovatia M."/>
            <person name="Cooper J."/>
            <person name="Damon W."/>
            <person name="Desjardin D."/>
            <person name="Finy P."/>
            <person name="Geml J."/>
            <person name="Haridas S."/>
            <person name="Hughes K."/>
            <person name="Justo A."/>
            <person name="Karasinski D."/>
            <person name="Kautmanova I."/>
            <person name="Kiss B."/>
            <person name="Kocsube S."/>
            <person name="Kotiranta H."/>
            <person name="LaButti K.M."/>
            <person name="Lechner B.E."/>
            <person name="Liimatainen K."/>
            <person name="Lipzen A."/>
            <person name="Lukacs Z."/>
            <person name="Mihaltcheva S."/>
            <person name="Morgado L.N."/>
            <person name="Niskanen T."/>
            <person name="Noordeloos M.E."/>
            <person name="Ohm R.A."/>
            <person name="Ortiz-Santana B."/>
            <person name="Ovrebo C."/>
            <person name="Racz N."/>
            <person name="Riley R."/>
            <person name="Savchenko A."/>
            <person name="Shiryaev A."/>
            <person name="Soop K."/>
            <person name="Spirin V."/>
            <person name="Szebenyi C."/>
            <person name="Tomsovsky M."/>
            <person name="Tulloss R.E."/>
            <person name="Uehling J."/>
            <person name="Grigoriev I.V."/>
            <person name="Vagvolgyi C."/>
            <person name="Papp T."/>
            <person name="Martin F.M."/>
            <person name="Miettinen O."/>
            <person name="Hibbett D.S."/>
            <person name="Nagy L.G."/>
        </authorList>
    </citation>
    <scope>NUCLEOTIDE SEQUENCE [LARGE SCALE GENOMIC DNA]</scope>
    <source>
        <strain evidence="2 3">CBS 962.96</strain>
    </source>
</reference>
<evidence type="ECO:0000313" key="3">
    <source>
        <dbReference type="Proteomes" id="UP000297245"/>
    </source>
</evidence>
<accession>A0A4S8LS50</accession>
<sequence>MSFYKSDGSRDDQGEFQHTRARLDVMPETVTPLSTPGVPFRISVTDDQIDLLRTKLEPAKYLPRRTSRCRMALWSSFSGYQATCFEIEGRIRLNSSGSKTE</sequence>
<organism evidence="2 3">
    <name type="scientific">Dendrothele bispora (strain CBS 962.96)</name>
    <dbReference type="NCBI Taxonomy" id="1314807"/>
    <lineage>
        <taxon>Eukaryota</taxon>
        <taxon>Fungi</taxon>
        <taxon>Dikarya</taxon>
        <taxon>Basidiomycota</taxon>
        <taxon>Agaricomycotina</taxon>
        <taxon>Agaricomycetes</taxon>
        <taxon>Agaricomycetidae</taxon>
        <taxon>Agaricales</taxon>
        <taxon>Agaricales incertae sedis</taxon>
        <taxon>Dendrothele</taxon>
    </lineage>
</organism>
<dbReference type="AlphaFoldDB" id="A0A4S8LS50"/>
<protein>
    <submittedName>
        <fullName evidence="2">Uncharacterized protein</fullName>
    </submittedName>
</protein>
<gene>
    <name evidence="2" type="ORF">K435DRAFT_780387</name>
</gene>
<feature type="region of interest" description="Disordered" evidence="1">
    <location>
        <begin position="1"/>
        <end position="21"/>
    </location>
</feature>
<name>A0A4S8LS50_DENBC</name>
<dbReference type="EMBL" id="ML179287">
    <property type="protein sequence ID" value="THU92131.1"/>
    <property type="molecule type" value="Genomic_DNA"/>
</dbReference>
<keyword evidence="3" id="KW-1185">Reference proteome</keyword>
<dbReference type="Proteomes" id="UP000297245">
    <property type="component" value="Unassembled WGS sequence"/>
</dbReference>
<evidence type="ECO:0000313" key="2">
    <source>
        <dbReference type="EMBL" id="THU92131.1"/>
    </source>
</evidence>
<proteinExistence type="predicted"/>